<evidence type="ECO:0000256" key="4">
    <source>
        <dbReference type="ARBA" id="ARBA00022975"/>
    </source>
</evidence>
<evidence type="ECO:0000256" key="2">
    <source>
        <dbReference type="ARBA" id="ARBA00008896"/>
    </source>
</evidence>
<dbReference type="AlphaFoldDB" id="A0AAP5WC74"/>
<dbReference type="Gene3D" id="3.40.50.1370">
    <property type="entry name" value="Aspartate/ornithine carbamoyltransferase"/>
    <property type="match status" value="2"/>
</dbReference>
<gene>
    <name evidence="7" type="primary">pyrB</name>
    <name evidence="11" type="ORF">A7K95_06570</name>
    <name evidence="10" type="ORF">GA842_08930</name>
</gene>
<dbReference type="PROSITE" id="PS00097">
    <property type="entry name" value="CARBAMOYLTRANSFERASE"/>
    <property type="match status" value="1"/>
</dbReference>
<dbReference type="PANTHER" id="PTHR45753">
    <property type="entry name" value="ORNITHINE CARBAMOYLTRANSFERASE, MITOCHONDRIAL"/>
    <property type="match status" value="1"/>
</dbReference>
<dbReference type="GeneID" id="93382356"/>
<dbReference type="InterPro" id="IPR006131">
    <property type="entry name" value="Asp_carbamoyltransf_Asp/Orn-bd"/>
</dbReference>
<dbReference type="GO" id="GO:0006520">
    <property type="term" value="P:amino acid metabolic process"/>
    <property type="evidence" value="ECO:0007669"/>
    <property type="project" value="InterPro"/>
</dbReference>
<evidence type="ECO:0000259" key="8">
    <source>
        <dbReference type="Pfam" id="PF00185"/>
    </source>
</evidence>
<dbReference type="GO" id="GO:0006207">
    <property type="term" value="P:'de novo' pyrimidine nucleobase biosynthetic process"/>
    <property type="evidence" value="ECO:0007669"/>
    <property type="project" value="InterPro"/>
</dbReference>
<dbReference type="HAMAP" id="MF_00001">
    <property type="entry name" value="Asp_carb_tr"/>
    <property type="match status" value="1"/>
</dbReference>
<evidence type="ECO:0000313" key="10">
    <source>
        <dbReference type="EMBL" id="MDV7694973.1"/>
    </source>
</evidence>
<feature type="binding site" evidence="7">
    <location>
        <position position="55"/>
    </location>
    <ligand>
        <name>carbamoyl phosphate</name>
        <dbReference type="ChEBI" id="CHEBI:58228"/>
    </ligand>
</feature>
<dbReference type="SUPFAM" id="SSF53671">
    <property type="entry name" value="Aspartate/ornithine carbamoyltransferase"/>
    <property type="match status" value="1"/>
</dbReference>
<feature type="binding site" evidence="7">
    <location>
        <position position="263"/>
    </location>
    <ligand>
        <name>carbamoyl phosphate</name>
        <dbReference type="ChEBI" id="CHEBI:58228"/>
    </ligand>
</feature>
<dbReference type="PRINTS" id="PR00100">
    <property type="entry name" value="AOTCASE"/>
</dbReference>
<feature type="binding site" evidence="7">
    <location>
        <position position="137"/>
    </location>
    <ligand>
        <name>carbamoyl phosphate</name>
        <dbReference type="ChEBI" id="CHEBI:58228"/>
    </ligand>
</feature>
<sequence>MAEQIQANLVSIDQLTADEAVDLIHEAQDFKAGKQVQLLKPAYAMNLFFEDSTRTKTSFQMAEKKLGMQVLDFNAATSSVNKGESLYDTLRTIEEIGVNIAVIRHPKNEYYQDLVENPNLKIGIANAGDGSGQHPSQCLLDMMTIQEQFGHVKGLKVLINGDIFHSRVARSNAEMLSRLGAEVYFSGPEKWFDAKLERYGKFGDFEELLPHMDVINILRVQHERLSGSANSDFDEHTYRDKFGITASRIQKMKSDAIILHPAPVNRGVEIDDDLVESPHSKIFTQMKNGVFVRMAILSSILRYQKLL</sequence>
<dbReference type="EC" id="2.1.3.2" evidence="7"/>
<dbReference type="Proteomes" id="UP000077280">
    <property type="component" value="Unassembled WGS sequence"/>
</dbReference>
<comment type="similarity">
    <text evidence="2 7">Belongs to the aspartate/ornithine carbamoyltransferase superfamily. ATCase family.</text>
</comment>
<dbReference type="RefSeq" id="WP_068806418.1">
    <property type="nucleotide sequence ID" value="NZ_CP168675.1"/>
</dbReference>
<comment type="pathway">
    <text evidence="1 7">Pyrimidine metabolism; UMP biosynthesis via de novo pathway; (S)-dihydroorotate from bicarbonate: step 2/3.</text>
</comment>
<dbReference type="Pfam" id="PF00185">
    <property type="entry name" value="OTCace"/>
    <property type="match status" value="1"/>
</dbReference>
<evidence type="ECO:0000256" key="6">
    <source>
        <dbReference type="ARBA" id="ARBA00048859"/>
    </source>
</evidence>
<dbReference type="EMBL" id="LXND01000046">
    <property type="protein sequence ID" value="OAD64095.1"/>
    <property type="molecule type" value="Genomic_DNA"/>
</dbReference>
<comment type="function">
    <text evidence="5 7">Catalyzes the condensation of carbamoyl phosphate and aspartate to form carbamoyl aspartate and inorganic phosphate, the committed step in the de novo pyrimidine nucleotide biosynthesis pathway.</text>
</comment>
<dbReference type="PRINTS" id="PR00101">
    <property type="entry name" value="ATCASE"/>
</dbReference>
<comment type="caution">
    <text evidence="10">The sequence shown here is derived from an EMBL/GenBank/DDBJ whole genome shotgun (WGS) entry which is preliminary data.</text>
</comment>
<keyword evidence="4 7" id="KW-0665">Pyrimidine biosynthesis</keyword>
<feature type="domain" description="Aspartate/ornithine carbamoyltransferase Asp/Orn-binding" evidence="8">
    <location>
        <begin position="153"/>
        <end position="299"/>
    </location>
</feature>
<feature type="domain" description="Aspartate/ornithine carbamoyltransferase carbamoyl-P binding" evidence="9">
    <location>
        <begin position="8"/>
        <end position="147"/>
    </location>
</feature>
<feature type="binding site" evidence="7">
    <location>
        <position position="104"/>
    </location>
    <ligand>
        <name>carbamoyl phosphate</name>
        <dbReference type="ChEBI" id="CHEBI:58228"/>
    </ligand>
</feature>
<feature type="binding site" evidence="7">
    <location>
        <position position="219"/>
    </location>
    <ligand>
        <name>L-aspartate</name>
        <dbReference type="ChEBI" id="CHEBI:29991"/>
    </ligand>
</feature>
<name>A0AAP5WC74_9LACO</name>
<accession>A0AAP5WC74</accession>
<dbReference type="NCBIfam" id="NF002032">
    <property type="entry name" value="PRK00856.1"/>
    <property type="match status" value="1"/>
</dbReference>
<dbReference type="PANTHER" id="PTHR45753:SF6">
    <property type="entry name" value="ASPARTATE CARBAMOYLTRANSFERASE"/>
    <property type="match status" value="1"/>
</dbReference>
<feature type="binding site" evidence="7">
    <location>
        <position position="167"/>
    </location>
    <ligand>
        <name>L-aspartate</name>
        <dbReference type="ChEBI" id="CHEBI:29991"/>
    </ligand>
</feature>
<protein>
    <recommendedName>
        <fullName evidence="7">Aspartate carbamoyltransferase</fullName>
        <ecNumber evidence="7">2.1.3.2</ecNumber>
    </recommendedName>
    <alternativeName>
        <fullName evidence="7">Aspartate transcarbamylase</fullName>
        <shortName evidence="7">ATCase</shortName>
    </alternativeName>
</protein>
<feature type="binding site" evidence="7">
    <location>
        <position position="134"/>
    </location>
    <ligand>
        <name>carbamoyl phosphate</name>
        <dbReference type="ChEBI" id="CHEBI:58228"/>
    </ligand>
</feature>
<dbReference type="EMBL" id="WERX01000032">
    <property type="protein sequence ID" value="MDV7694973.1"/>
    <property type="molecule type" value="Genomic_DNA"/>
</dbReference>
<dbReference type="InterPro" id="IPR036901">
    <property type="entry name" value="Asp/Orn_carbamoylTrfase_sf"/>
</dbReference>
<evidence type="ECO:0000256" key="7">
    <source>
        <dbReference type="HAMAP-Rule" id="MF_00001"/>
    </source>
</evidence>
<dbReference type="InterPro" id="IPR006130">
    <property type="entry name" value="Asp/Orn_carbamoylTrfase"/>
</dbReference>
<evidence type="ECO:0000259" key="9">
    <source>
        <dbReference type="Pfam" id="PF02729"/>
    </source>
</evidence>
<reference evidence="10" key="2">
    <citation type="submission" date="2019-10" db="EMBL/GenBank/DDBJ databases">
        <title>Malate fermentation in French cider.</title>
        <authorList>
            <person name="Cousin F.J."/>
            <person name="Medina Fernandez S."/>
            <person name="Misery B."/>
            <person name="Laplace J.-M."/>
            <person name="Cretenet M."/>
        </authorList>
    </citation>
    <scope>NUCLEOTIDE SEQUENCE</scope>
    <source>
        <strain evidence="10">UCMA15901</strain>
    </source>
</reference>
<comment type="subunit">
    <text evidence="7">Heterododecamer (2C3:3R2) of six catalytic PyrB chains organized as two trimers (C3), and six regulatory PyrI chains organized as three dimers (R2).</text>
</comment>
<evidence type="ECO:0000313" key="13">
    <source>
        <dbReference type="Proteomes" id="UP001275867"/>
    </source>
</evidence>
<dbReference type="GO" id="GO:0044205">
    <property type="term" value="P:'de novo' UMP biosynthetic process"/>
    <property type="evidence" value="ECO:0007669"/>
    <property type="project" value="UniProtKB-UniRule"/>
</dbReference>
<evidence type="ECO:0000313" key="11">
    <source>
        <dbReference type="EMBL" id="OAD64095.1"/>
    </source>
</evidence>
<evidence type="ECO:0000256" key="1">
    <source>
        <dbReference type="ARBA" id="ARBA00004852"/>
    </source>
</evidence>
<dbReference type="GO" id="GO:0016597">
    <property type="term" value="F:amino acid binding"/>
    <property type="evidence" value="ECO:0007669"/>
    <property type="project" value="InterPro"/>
</dbReference>
<comment type="catalytic activity">
    <reaction evidence="6 7">
        <text>carbamoyl phosphate + L-aspartate = N-carbamoyl-L-aspartate + phosphate + H(+)</text>
        <dbReference type="Rhea" id="RHEA:20013"/>
        <dbReference type="ChEBI" id="CHEBI:15378"/>
        <dbReference type="ChEBI" id="CHEBI:29991"/>
        <dbReference type="ChEBI" id="CHEBI:32814"/>
        <dbReference type="ChEBI" id="CHEBI:43474"/>
        <dbReference type="ChEBI" id="CHEBI:58228"/>
        <dbReference type="EC" id="2.1.3.2"/>
    </reaction>
</comment>
<proteinExistence type="inferred from homology"/>
<evidence type="ECO:0000256" key="5">
    <source>
        <dbReference type="ARBA" id="ARBA00043884"/>
    </source>
</evidence>
<dbReference type="InterPro" id="IPR006132">
    <property type="entry name" value="Asp/Orn_carbamoyltranf_P-bd"/>
</dbReference>
<dbReference type="InterPro" id="IPR002082">
    <property type="entry name" value="Asp_carbamoyltransf"/>
</dbReference>
<feature type="binding site" evidence="7">
    <location>
        <position position="54"/>
    </location>
    <ligand>
        <name>carbamoyl phosphate</name>
        <dbReference type="ChEBI" id="CHEBI:58228"/>
    </ligand>
</feature>
<dbReference type="Pfam" id="PF02729">
    <property type="entry name" value="OTCace_N"/>
    <property type="match status" value="1"/>
</dbReference>
<reference evidence="11 12" key="1">
    <citation type="submission" date="2016-05" db="EMBL/GenBank/DDBJ databases">
        <title>Draft genome sequence of Pediococcus parvulus 2.6, a probiotic beta-glucan producer strain.</title>
        <authorList>
            <person name="Mohedano M.L."/>
            <person name="Perez-Ramos A."/>
            <person name="Duenas M.T."/>
            <person name="Lamontanara A."/>
            <person name="Orru L."/>
            <person name="Spano G."/>
            <person name="Capozzi V."/>
            <person name="Lopez P."/>
        </authorList>
    </citation>
    <scope>NUCLEOTIDE SEQUENCE [LARGE SCALE GENOMIC DNA]</scope>
    <source>
        <strain evidence="11 12">2.6</strain>
    </source>
</reference>
<dbReference type="NCBIfam" id="TIGR00670">
    <property type="entry name" value="asp_carb_tr"/>
    <property type="match status" value="1"/>
</dbReference>
<evidence type="ECO:0000256" key="3">
    <source>
        <dbReference type="ARBA" id="ARBA00022679"/>
    </source>
</evidence>
<feature type="binding site" evidence="7">
    <location>
        <position position="262"/>
    </location>
    <ligand>
        <name>carbamoyl phosphate</name>
        <dbReference type="ChEBI" id="CHEBI:58228"/>
    </ligand>
</feature>
<dbReference type="GO" id="GO:0004070">
    <property type="term" value="F:aspartate carbamoyltransferase activity"/>
    <property type="evidence" value="ECO:0007669"/>
    <property type="project" value="UniProtKB-UniRule"/>
</dbReference>
<dbReference type="GO" id="GO:0005829">
    <property type="term" value="C:cytosol"/>
    <property type="evidence" value="ECO:0007669"/>
    <property type="project" value="TreeGrafter"/>
</dbReference>
<dbReference type="FunFam" id="3.40.50.1370:FF:000011">
    <property type="entry name" value="Aspartate carbamoyltransferase"/>
    <property type="match status" value="1"/>
</dbReference>
<organism evidence="10 13">
    <name type="scientific">Pediococcus parvulus</name>
    <dbReference type="NCBI Taxonomy" id="54062"/>
    <lineage>
        <taxon>Bacteria</taxon>
        <taxon>Bacillati</taxon>
        <taxon>Bacillota</taxon>
        <taxon>Bacilli</taxon>
        <taxon>Lactobacillales</taxon>
        <taxon>Lactobacillaceae</taxon>
        <taxon>Pediococcus</taxon>
    </lineage>
</organism>
<evidence type="ECO:0000313" key="12">
    <source>
        <dbReference type="Proteomes" id="UP000077280"/>
    </source>
</evidence>
<keyword evidence="12" id="KW-1185">Reference proteome</keyword>
<dbReference type="Proteomes" id="UP001275867">
    <property type="component" value="Unassembled WGS sequence"/>
</dbReference>
<feature type="binding site" evidence="7">
    <location>
        <position position="82"/>
    </location>
    <ligand>
        <name>L-aspartate</name>
        <dbReference type="ChEBI" id="CHEBI:29991"/>
    </ligand>
</feature>
<keyword evidence="3 7" id="KW-0808">Transferase</keyword>